<organism evidence="1 2">
    <name type="scientific">Flagellimonas aquimarina</name>
    <dbReference type="NCBI Taxonomy" id="2201895"/>
    <lineage>
        <taxon>Bacteria</taxon>
        <taxon>Pseudomonadati</taxon>
        <taxon>Bacteroidota</taxon>
        <taxon>Flavobacteriia</taxon>
        <taxon>Flavobacteriales</taxon>
        <taxon>Flavobacteriaceae</taxon>
        <taxon>Flagellimonas</taxon>
    </lineage>
</organism>
<dbReference type="RefSeq" id="WP_109660858.1">
    <property type="nucleotide sequence ID" value="NZ_QGEG01000001.1"/>
</dbReference>
<name>A0A316L484_9FLAO</name>
<protein>
    <recommendedName>
        <fullName evidence="3">Lipocalin-like domain-containing protein</fullName>
    </recommendedName>
</protein>
<dbReference type="AlphaFoldDB" id="A0A316L484"/>
<reference evidence="1 2" key="1">
    <citation type="submission" date="2018-05" db="EMBL/GenBank/DDBJ databases">
        <title>Complete genome sequence of Flagellimonas aquimarina ECD12 isolated from seaweed Ecklonia cava.</title>
        <authorList>
            <person name="Choi S."/>
            <person name="Seong C."/>
        </authorList>
    </citation>
    <scope>NUCLEOTIDE SEQUENCE [LARGE SCALE GENOMIC DNA]</scope>
    <source>
        <strain evidence="1 2">ECD12</strain>
    </source>
</reference>
<gene>
    <name evidence="1" type="ORF">DKG77_05230</name>
</gene>
<proteinExistence type="predicted"/>
<dbReference type="OrthoDB" id="1448913at2"/>
<dbReference type="Proteomes" id="UP000245762">
    <property type="component" value="Unassembled WGS sequence"/>
</dbReference>
<evidence type="ECO:0000313" key="1">
    <source>
        <dbReference type="EMBL" id="PWL40228.1"/>
    </source>
</evidence>
<sequence>MKKAGFLAIIVLFHLSCSGDDDNVSDVALNGEWILNRASCFCFFEEDFDFSGHTLTFNSIEEEVVVKNSDTSFFITQAGTYSFANNGTVLDIDGRKYTYRIEGNTMVLTFVDNPNIADDEIALFYTKG</sequence>
<accession>A0A316L484</accession>
<dbReference type="EMBL" id="QGEG01000001">
    <property type="protein sequence ID" value="PWL40228.1"/>
    <property type="molecule type" value="Genomic_DNA"/>
</dbReference>
<comment type="caution">
    <text evidence="1">The sequence shown here is derived from an EMBL/GenBank/DDBJ whole genome shotgun (WGS) entry which is preliminary data.</text>
</comment>
<evidence type="ECO:0000313" key="2">
    <source>
        <dbReference type="Proteomes" id="UP000245762"/>
    </source>
</evidence>
<evidence type="ECO:0008006" key="3">
    <source>
        <dbReference type="Google" id="ProtNLM"/>
    </source>
</evidence>
<keyword evidence="2" id="KW-1185">Reference proteome</keyword>